<keyword evidence="4 11" id="KW-0347">Helicase</keyword>
<dbReference type="Gene3D" id="1.10.10.160">
    <property type="match status" value="1"/>
</dbReference>
<dbReference type="PANTHER" id="PTHR11070">
    <property type="entry name" value="UVRD / RECB / PCRA DNA HELICASE FAMILY MEMBER"/>
    <property type="match status" value="1"/>
</dbReference>
<dbReference type="PATRIC" id="fig|742737.3.peg.1820"/>
<dbReference type="PANTHER" id="PTHR11070:SF2">
    <property type="entry name" value="ATP-DEPENDENT DNA HELICASE SRS2"/>
    <property type="match status" value="1"/>
</dbReference>
<keyword evidence="15" id="KW-1185">Reference proteome</keyword>
<dbReference type="SUPFAM" id="SSF52540">
    <property type="entry name" value="P-loop containing nucleoside triphosphate hydrolases"/>
    <property type="match status" value="1"/>
</dbReference>
<dbReference type="PROSITE" id="PS51198">
    <property type="entry name" value="UVRD_HELICASE_ATP_BIND"/>
    <property type="match status" value="1"/>
</dbReference>
<dbReference type="InterPro" id="IPR014016">
    <property type="entry name" value="UvrD-like_ATP-bd"/>
</dbReference>
<dbReference type="GO" id="GO:0005829">
    <property type="term" value="C:cytosol"/>
    <property type="evidence" value="ECO:0007669"/>
    <property type="project" value="TreeGrafter"/>
</dbReference>
<feature type="binding site" evidence="11">
    <location>
        <begin position="22"/>
        <end position="29"/>
    </location>
    <ligand>
        <name>ATP</name>
        <dbReference type="ChEBI" id="CHEBI:30616"/>
    </ligand>
</feature>
<comment type="caution">
    <text evidence="14">The sequence shown here is derived from an EMBL/GenBank/DDBJ whole genome shotgun (WGS) entry which is preliminary data.</text>
</comment>
<dbReference type="Pfam" id="PF13361">
    <property type="entry name" value="UvrD_C"/>
    <property type="match status" value="1"/>
</dbReference>
<comment type="catalytic activity">
    <reaction evidence="10">
        <text>ATP + H2O = ADP + phosphate + H(+)</text>
        <dbReference type="Rhea" id="RHEA:13065"/>
        <dbReference type="ChEBI" id="CHEBI:15377"/>
        <dbReference type="ChEBI" id="CHEBI:15378"/>
        <dbReference type="ChEBI" id="CHEBI:30616"/>
        <dbReference type="ChEBI" id="CHEBI:43474"/>
        <dbReference type="ChEBI" id="CHEBI:456216"/>
        <dbReference type="EC" id="5.6.2.4"/>
    </reaction>
</comment>
<comment type="similarity">
    <text evidence="1">Belongs to the helicase family. UvrD subfamily.</text>
</comment>
<evidence type="ECO:0000259" key="12">
    <source>
        <dbReference type="PROSITE" id="PS51198"/>
    </source>
</evidence>
<dbReference type="GO" id="GO:0043138">
    <property type="term" value="F:3'-5' DNA helicase activity"/>
    <property type="evidence" value="ECO:0007669"/>
    <property type="project" value="UniProtKB-EC"/>
</dbReference>
<evidence type="ECO:0000256" key="8">
    <source>
        <dbReference type="ARBA" id="ARBA00034617"/>
    </source>
</evidence>
<accession>G5IE68</accession>
<dbReference type="PROSITE" id="PS51217">
    <property type="entry name" value="UVRD_HELICASE_CTER"/>
    <property type="match status" value="1"/>
</dbReference>
<evidence type="ECO:0000259" key="13">
    <source>
        <dbReference type="PROSITE" id="PS51217"/>
    </source>
</evidence>
<dbReference type="InterPro" id="IPR027417">
    <property type="entry name" value="P-loop_NTPase"/>
</dbReference>
<dbReference type="Pfam" id="PF00580">
    <property type="entry name" value="UvrD-helicase"/>
    <property type="match status" value="1"/>
</dbReference>
<evidence type="ECO:0000256" key="4">
    <source>
        <dbReference type="ARBA" id="ARBA00022806"/>
    </source>
</evidence>
<dbReference type="EC" id="5.6.2.4" evidence="9"/>
<name>G5IE68_9FIRM</name>
<protein>
    <recommendedName>
        <fullName evidence="9">DNA 3'-5' helicase</fullName>
        <ecNumber evidence="9">5.6.2.4</ecNumber>
    </recommendedName>
</protein>
<dbReference type="Gene3D" id="1.10.486.10">
    <property type="entry name" value="PCRA, domain 4"/>
    <property type="match status" value="1"/>
</dbReference>
<evidence type="ECO:0000313" key="15">
    <source>
        <dbReference type="Proteomes" id="UP000005384"/>
    </source>
</evidence>
<keyword evidence="5 11" id="KW-0067">ATP-binding</keyword>
<dbReference type="GO" id="GO:0003677">
    <property type="term" value="F:DNA binding"/>
    <property type="evidence" value="ECO:0007669"/>
    <property type="project" value="UniProtKB-KW"/>
</dbReference>
<dbReference type="GO" id="GO:0033202">
    <property type="term" value="C:DNA helicase complex"/>
    <property type="evidence" value="ECO:0007669"/>
    <property type="project" value="TreeGrafter"/>
</dbReference>
<dbReference type="CDD" id="cd17932">
    <property type="entry name" value="DEXQc_UvrD"/>
    <property type="match status" value="1"/>
</dbReference>
<dbReference type="GO" id="GO:0005524">
    <property type="term" value="F:ATP binding"/>
    <property type="evidence" value="ECO:0007669"/>
    <property type="project" value="UniProtKB-UniRule"/>
</dbReference>
<evidence type="ECO:0000313" key="14">
    <source>
        <dbReference type="EMBL" id="EHI60208.1"/>
    </source>
</evidence>
<evidence type="ECO:0000256" key="11">
    <source>
        <dbReference type="PROSITE-ProRule" id="PRU00560"/>
    </source>
</evidence>
<keyword evidence="2 11" id="KW-0547">Nucleotide-binding</keyword>
<dbReference type="OrthoDB" id="9810135at2"/>
<feature type="domain" description="UvrD-like helicase C-terminal" evidence="13">
    <location>
        <begin position="277"/>
        <end position="539"/>
    </location>
</feature>
<dbReference type="RefSeq" id="WP_006779775.1">
    <property type="nucleotide sequence ID" value="NZ_CP040506.1"/>
</dbReference>
<evidence type="ECO:0000256" key="6">
    <source>
        <dbReference type="ARBA" id="ARBA00023125"/>
    </source>
</evidence>
<dbReference type="EMBL" id="ADLN01000032">
    <property type="protein sequence ID" value="EHI60208.1"/>
    <property type="molecule type" value="Genomic_DNA"/>
</dbReference>
<keyword evidence="6" id="KW-0238">DNA-binding</keyword>
<keyword evidence="3 11" id="KW-0378">Hydrolase</keyword>
<gene>
    <name evidence="14" type="ORF">HMPREF9473_01795</name>
</gene>
<evidence type="ECO:0000256" key="1">
    <source>
        <dbReference type="ARBA" id="ARBA00009922"/>
    </source>
</evidence>
<dbReference type="GO" id="GO:0016887">
    <property type="term" value="F:ATP hydrolysis activity"/>
    <property type="evidence" value="ECO:0007669"/>
    <property type="project" value="RHEA"/>
</dbReference>
<feature type="domain" description="UvrD-like helicase ATP-binding" evidence="12">
    <location>
        <begin position="1"/>
        <end position="276"/>
    </location>
</feature>
<reference evidence="14 15" key="1">
    <citation type="submission" date="2011-08" db="EMBL/GenBank/DDBJ databases">
        <title>The Genome Sequence of Clostridium hathewayi WAL-18680.</title>
        <authorList>
            <consortium name="The Broad Institute Genome Sequencing Platform"/>
            <person name="Earl A."/>
            <person name="Ward D."/>
            <person name="Feldgarden M."/>
            <person name="Gevers D."/>
            <person name="Finegold S.M."/>
            <person name="Summanen P.H."/>
            <person name="Molitoris D.R."/>
            <person name="Song M."/>
            <person name="Daigneault M."/>
            <person name="Allen-Vercoe E."/>
            <person name="Young S.K."/>
            <person name="Zeng Q."/>
            <person name="Gargeya S."/>
            <person name="Fitzgerald M."/>
            <person name="Haas B."/>
            <person name="Abouelleil A."/>
            <person name="Alvarado L."/>
            <person name="Arachchi H.M."/>
            <person name="Berlin A."/>
            <person name="Brown A."/>
            <person name="Chapman S.B."/>
            <person name="Chen Z."/>
            <person name="Dunbar C."/>
            <person name="Freedman E."/>
            <person name="Gearin G."/>
            <person name="Gellesch M."/>
            <person name="Goldberg J."/>
            <person name="Griggs A."/>
            <person name="Gujja S."/>
            <person name="Heiman D."/>
            <person name="Howarth C."/>
            <person name="Larson L."/>
            <person name="Lui A."/>
            <person name="MacDonald P.J.P."/>
            <person name="Montmayeur A."/>
            <person name="Murphy C."/>
            <person name="Neiman D."/>
            <person name="Pearson M."/>
            <person name="Priest M."/>
            <person name="Roberts A."/>
            <person name="Saif S."/>
            <person name="Shea T."/>
            <person name="Shenoy N."/>
            <person name="Sisk P."/>
            <person name="Stolte C."/>
            <person name="Sykes S."/>
            <person name="Wortman J."/>
            <person name="Nusbaum C."/>
            <person name="Birren B."/>
        </authorList>
    </citation>
    <scope>NUCLEOTIDE SEQUENCE [LARGE SCALE GENOMIC DNA]</scope>
    <source>
        <strain evidence="14 15">WAL-18680</strain>
    </source>
</reference>
<comment type="catalytic activity">
    <reaction evidence="8">
        <text>Couples ATP hydrolysis with the unwinding of duplex DNA by translocating in the 3'-5' direction.</text>
        <dbReference type="EC" id="5.6.2.4"/>
    </reaction>
</comment>
<dbReference type="AlphaFoldDB" id="G5IE68"/>
<dbReference type="Gene3D" id="3.40.50.300">
    <property type="entry name" value="P-loop containing nucleotide triphosphate hydrolases"/>
    <property type="match status" value="2"/>
</dbReference>
<evidence type="ECO:0000256" key="2">
    <source>
        <dbReference type="ARBA" id="ARBA00022741"/>
    </source>
</evidence>
<keyword evidence="7" id="KW-0413">Isomerase</keyword>
<evidence type="ECO:0000256" key="5">
    <source>
        <dbReference type="ARBA" id="ARBA00022840"/>
    </source>
</evidence>
<evidence type="ECO:0000256" key="7">
    <source>
        <dbReference type="ARBA" id="ARBA00023235"/>
    </source>
</evidence>
<evidence type="ECO:0000256" key="9">
    <source>
        <dbReference type="ARBA" id="ARBA00034808"/>
    </source>
</evidence>
<evidence type="ECO:0000256" key="3">
    <source>
        <dbReference type="ARBA" id="ARBA00022801"/>
    </source>
</evidence>
<dbReference type="CDD" id="cd18807">
    <property type="entry name" value="SF1_C_UvrD"/>
    <property type="match status" value="1"/>
</dbReference>
<dbReference type="GO" id="GO:0000725">
    <property type="term" value="P:recombinational repair"/>
    <property type="evidence" value="ECO:0007669"/>
    <property type="project" value="TreeGrafter"/>
</dbReference>
<evidence type="ECO:0000256" key="10">
    <source>
        <dbReference type="ARBA" id="ARBA00048988"/>
    </source>
</evidence>
<dbReference type="InterPro" id="IPR014017">
    <property type="entry name" value="DNA_helicase_UvrD-like_C"/>
</dbReference>
<sequence length="617" mass="72287">MAFHKSQMEAIRHNRGPMMVLAGPGSGKTTVITHRTKHLIEECGVDSSKILVITFTRAAAREMRERFERLMDGKPSRVSFGTFHSVFFTILKYAYRYDASNIARDEQRTQFVKELMDRLELDVEDENEFVSSILTEISSVKGEMVNLEHYYAKNCSEEIFKRLYNGYEKKMQQANLIDFDDMLVMCYELFAQRKDILEAWQGRYQYILIDEFQDINRIQYEIVRMLARPEDNLFIVGDDDQSVYRFRGAKPEIMLGFGNDYPEAKTVLLGRNYRSTEDIVKPAVRLIEHNKKRYEKEITAERGSGRPIITVACKDAMEETQKIVSELQGYVQAGYQLTDIAVLYRTNMNPRLLVERLMEYNIPFHMKDTLPNLYEHWITKNILSYIRAAHGDLSRANILQIINRPNRYVSRDSLGEQTVSFEAVKSFYQDKNWMVERIEQLEYDLKMIKTMAPAAAVTYIRKAVGYDDYLKEYAGFRRLKPEELLEIPDQLLESAAAYKTMDAWYAHMKEYGERLKQKAQDQTSKPEGVALMTMHSSKGLEFQVVYIMDANEGITPHRKAMLDADMEEERRMFYVAMTRAKDRLHVYYVKERYGRRQEASRFIGEYLEPSKNVTVKQ</sequence>
<dbReference type="Proteomes" id="UP000005384">
    <property type="component" value="Unassembled WGS sequence"/>
</dbReference>
<dbReference type="InterPro" id="IPR000212">
    <property type="entry name" value="DNA_helicase_UvrD/REP"/>
</dbReference>
<organism evidence="14 15">
    <name type="scientific">Hungatella hathewayi WAL-18680</name>
    <dbReference type="NCBI Taxonomy" id="742737"/>
    <lineage>
        <taxon>Bacteria</taxon>
        <taxon>Bacillati</taxon>
        <taxon>Bacillota</taxon>
        <taxon>Clostridia</taxon>
        <taxon>Lachnospirales</taxon>
        <taxon>Lachnospiraceae</taxon>
        <taxon>Hungatella</taxon>
    </lineage>
</organism>
<dbReference type="HOGENOM" id="CLU_004585_6_1_9"/>
<proteinExistence type="inferred from homology"/>
<dbReference type="InterPro" id="IPR013986">
    <property type="entry name" value="DExx_box_DNA_helicase_dom_sf"/>
</dbReference>